<comment type="caution">
    <text evidence="2">The sequence shown here is derived from an EMBL/GenBank/DDBJ whole genome shotgun (WGS) entry which is preliminary data.</text>
</comment>
<reference evidence="2" key="1">
    <citation type="submission" date="2020-01" db="EMBL/GenBank/DDBJ databases">
        <authorList>
            <consortium name="DOE Joint Genome Institute"/>
            <person name="Haridas S."/>
            <person name="Albert R."/>
            <person name="Binder M."/>
            <person name="Bloem J."/>
            <person name="Labutti K."/>
            <person name="Salamov A."/>
            <person name="Andreopoulos B."/>
            <person name="Baker S.E."/>
            <person name="Barry K."/>
            <person name="Bills G."/>
            <person name="Bluhm B.H."/>
            <person name="Cannon C."/>
            <person name="Castanera R."/>
            <person name="Culley D.E."/>
            <person name="Daum C."/>
            <person name="Ezra D."/>
            <person name="Gonzalez J.B."/>
            <person name="Henrissat B."/>
            <person name="Kuo A."/>
            <person name="Liang C."/>
            <person name="Lipzen A."/>
            <person name="Lutzoni F."/>
            <person name="Magnuson J."/>
            <person name="Mondo S."/>
            <person name="Nolan M."/>
            <person name="Ohm R."/>
            <person name="Pangilinan J."/>
            <person name="Park H.-J."/>
            <person name="Ramirez L."/>
            <person name="Alfaro M."/>
            <person name="Sun H."/>
            <person name="Tritt A."/>
            <person name="Yoshinaga Y."/>
            <person name="Zwiers L.-H."/>
            <person name="Turgeon B.G."/>
            <person name="Goodwin S.B."/>
            <person name="Spatafora J.W."/>
            <person name="Crous P.W."/>
            <person name="Grigoriev I.V."/>
        </authorList>
    </citation>
    <scope>NUCLEOTIDE SEQUENCE</scope>
    <source>
        <strain evidence="2">CBS 394.84</strain>
    </source>
</reference>
<name>A0A9P4GUF5_9PLEO</name>
<feature type="compositionally biased region" description="Low complexity" evidence="1">
    <location>
        <begin position="22"/>
        <end position="33"/>
    </location>
</feature>
<feature type="region of interest" description="Disordered" evidence="1">
    <location>
        <begin position="1"/>
        <end position="41"/>
    </location>
</feature>
<organism evidence="2 3">
    <name type="scientific">Cucurbitaria berberidis CBS 394.84</name>
    <dbReference type="NCBI Taxonomy" id="1168544"/>
    <lineage>
        <taxon>Eukaryota</taxon>
        <taxon>Fungi</taxon>
        <taxon>Dikarya</taxon>
        <taxon>Ascomycota</taxon>
        <taxon>Pezizomycotina</taxon>
        <taxon>Dothideomycetes</taxon>
        <taxon>Pleosporomycetidae</taxon>
        <taxon>Pleosporales</taxon>
        <taxon>Pleosporineae</taxon>
        <taxon>Cucurbitariaceae</taxon>
        <taxon>Cucurbitaria</taxon>
    </lineage>
</organism>
<dbReference type="RefSeq" id="XP_040793809.1">
    <property type="nucleotide sequence ID" value="XM_040932562.1"/>
</dbReference>
<proteinExistence type="predicted"/>
<evidence type="ECO:0000256" key="1">
    <source>
        <dbReference type="SAM" id="MobiDB-lite"/>
    </source>
</evidence>
<sequence length="337" mass="38354">MLPNKRKATEAILATPNKKPRIPSYKPSKSSIPTSMRDQPTTYPWDSYQDAIVVNSVEFSDMQQRVGAEHYSYMLSCQKHYKHICVGFDEYRYNGLKIEDLPELDDNDDDEEQDLVQQENLDPTINTTRPPDPPPSHYAYPHPIYQATTSNPAIPLAILRIAQKNLSSISFDSAIAHLPNLAHADPLPKLTSNISPEDIKYKNRDNAIRLNVAFLPEFYNDGRHALGYYTLSQASSSNSSPMNARRRMVGACLFTPCTIRDLEVYNLVKFMYGRKHHGVEGIKSVGVRQGRWVEKDVVEDWDEWSLMVKVVGRVWQVRLLLLMGGQEDGNTAVDDWV</sequence>
<dbReference type="Proteomes" id="UP000800039">
    <property type="component" value="Unassembled WGS sequence"/>
</dbReference>
<gene>
    <name evidence="2" type="ORF">K460DRAFT_362013</name>
</gene>
<accession>A0A9P4GUF5</accession>
<dbReference type="AlphaFoldDB" id="A0A9P4GUF5"/>
<keyword evidence="3" id="KW-1185">Reference proteome</keyword>
<protein>
    <submittedName>
        <fullName evidence="2">Uncharacterized protein</fullName>
    </submittedName>
</protein>
<dbReference type="OrthoDB" id="3784214at2759"/>
<dbReference type="EMBL" id="ML976614">
    <property type="protein sequence ID" value="KAF1851246.1"/>
    <property type="molecule type" value="Genomic_DNA"/>
</dbReference>
<evidence type="ECO:0000313" key="3">
    <source>
        <dbReference type="Proteomes" id="UP000800039"/>
    </source>
</evidence>
<evidence type="ECO:0000313" key="2">
    <source>
        <dbReference type="EMBL" id="KAF1851246.1"/>
    </source>
</evidence>
<dbReference type="GeneID" id="63849813"/>